<reference evidence="1 2" key="1">
    <citation type="journal article" date="2011" name="Stand. Genomic Sci.">
        <title>Complete genome sequence of the hyperthermophilic chemolithoautotroph Pyrolobus fumarii type strain (1A).</title>
        <authorList>
            <person name="Anderson I."/>
            <person name="Goker M."/>
            <person name="Nolan M."/>
            <person name="Lucas S."/>
            <person name="Hammon N."/>
            <person name="Deshpande S."/>
            <person name="Cheng J.F."/>
            <person name="Tapia R."/>
            <person name="Han C."/>
            <person name="Goodwin L."/>
            <person name="Pitluck S."/>
            <person name="Huntemann M."/>
            <person name="Liolios K."/>
            <person name="Ivanova N."/>
            <person name="Pagani I."/>
            <person name="Mavromatis K."/>
            <person name="Ovchinikova G."/>
            <person name="Pati A."/>
            <person name="Chen A."/>
            <person name="Palaniappan K."/>
            <person name="Land M."/>
            <person name="Hauser L."/>
            <person name="Brambilla E.M."/>
            <person name="Huber H."/>
            <person name="Yasawong M."/>
            <person name="Rohde M."/>
            <person name="Spring S."/>
            <person name="Abt B."/>
            <person name="Sikorski J."/>
            <person name="Wirth R."/>
            <person name="Detter J.C."/>
            <person name="Woyke T."/>
            <person name="Bristow J."/>
            <person name="Eisen J.A."/>
            <person name="Markowitz V."/>
            <person name="Hugenholtz P."/>
            <person name="Kyrpides N.C."/>
            <person name="Klenk H.P."/>
            <person name="Lapidus A."/>
        </authorList>
    </citation>
    <scope>NUCLEOTIDE SEQUENCE [LARGE SCALE GENOMIC DNA]</scope>
    <source>
        <strain evidence="2">DSM 11204 / 1A</strain>
    </source>
</reference>
<dbReference type="STRING" id="694429.Pyrfu_1214"/>
<keyword evidence="2" id="KW-1185">Reference proteome</keyword>
<evidence type="ECO:0000313" key="1">
    <source>
        <dbReference type="EMBL" id="AEM39076.1"/>
    </source>
</evidence>
<dbReference type="KEGG" id="pfm:Pyrfu_1214"/>
<protein>
    <submittedName>
        <fullName evidence="1">Uncharacterized protein</fullName>
    </submittedName>
</protein>
<gene>
    <name evidence="1" type="ordered locus">Pyrfu_1214</name>
</gene>
<dbReference type="Proteomes" id="UP000001037">
    <property type="component" value="Chromosome"/>
</dbReference>
<dbReference type="InParanoid" id="G0EFX5"/>
<dbReference type="HOGENOM" id="CLU_3113210_0_0_2"/>
<evidence type="ECO:0000313" key="2">
    <source>
        <dbReference type="Proteomes" id="UP000001037"/>
    </source>
</evidence>
<proteinExistence type="predicted"/>
<sequence length="50" mass="6074">MMYIRACSYKKLKLTKKKKKKKTKKKKKRRDLVQAQGCVYRVERKGRLIS</sequence>
<organism evidence="1 2">
    <name type="scientific">Pyrolobus fumarii (strain DSM 11204 / 1A)</name>
    <dbReference type="NCBI Taxonomy" id="694429"/>
    <lineage>
        <taxon>Archaea</taxon>
        <taxon>Thermoproteota</taxon>
        <taxon>Thermoprotei</taxon>
        <taxon>Desulfurococcales</taxon>
        <taxon>Pyrodictiaceae</taxon>
        <taxon>Pyrolobus</taxon>
    </lineage>
</organism>
<dbReference type="AlphaFoldDB" id="G0EFX5"/>
<accession>G0EFX5</accession>
<dbReference type="EMBL" id="CP002838">
    <property type="protein sequence ID" value="AEM39076.1"/>
    <property type="molecule type" value="Genomic_DNA"/>
</dbReference>
<name>G0EFX5_PYRF1</name>